<dbReference type="Proteomes" id="UP001379533">
    <property type="component" value="Chromosome"/>
</dbReference>
<dbReference type="InterPro" id="IPR009327">
    <property type="entry name" value="Cupin_DUF985"/>
</dbReference>
<sequence>MRHTADYWIRHLQLEPHPEGGAYRQTYRAALTVRKDALPEGFAGDRSAATQIYFLLRNGEYSAFHRIQSDEIWHFYAGDALLVHEIGEDGKLHTHTLGADPERGESFQSVVGARSWFSSELKEGGEFALVGCTVAPGFDFADFEIAKKDTLARAFPAHIELISRLSHE</sequence>
<reference evidence="2 3" key="1">
    <citation type="submission" date="2021-12" db="EMBL/GenBank/DDBJ databases">
        <title>Discovery of the Pendulisporaceae a myxobacterial family with distinct sporulation behavior and unique specialized metabolism.</title>
        <authorList>
            <person name="Garcia R."/>
            <person name="Popoff A."/>
            <person name="Bader C.D."/>
            <person name="Loehr J."/>
            <person name="Walesch S."/>
            <person name="Walt C."/>
            <person name="Boldt J."/>
            <person name="Bunk B."/>
            <person name="Haeckl F.J.F.P.J."/>
            <person name="Gunesch A.P."/>
            <person name="Birkelbach J."/>
            <person name="Nuebel U."/>
            <person name="Pietschmann T."/>
            <person name="Bach T."/>
            <person name="Mueller R."/>
        </authorList>
    </citation>
    <scope>NUCLEOTIDE SEQUENCE [LARGE SCALE GENOMIC DNA]</scope>
    <source>
        <strain evidence="2 3">MSr12523</strain>
    </source>
</reference>
<evidence type="ECO:0000313" key="2">
    <source>
        <dbReference type="EMBL" id="WXA99685.1"/>
    </source>
</evidence>
<protein>
    <submittedName>
        <fullName evidence="2">Cupin domain-containing protein</fullName>
    </submittedName>
</protein>
<dbReference type="InterPro" id="IPR014710">
    <property type="entry name" value="RmlC-like_jellyroll"/>
</dbReference>
<gene>
    <name evidence="2" type="ORF">LZC95_23070</name>
</gene>
<keyword evidence="3" id="KW-1185">Reference proteome</keyword>
<feature type="domain" description="DUF985" evidence="1">
    <location>
        <begin position="7"/>
        <end position="146"/>
    </location>
</feature>
<dbReference type="RefSeq" id="WP_394850326.1">
    <property type="nucleotide sequence ID" value="NZ_CP089982.1"/>
</dbReference>
<proteinExistence type="predicted"/>
<dbReference type="EMBL" id="CP089982">
    <property type="protein sequence ID" value="WXA99685.1"/>
    <property type="molecule type" value="Genomic_DNA"/>
</dbReference>
<evidence type="ECO:0000313" key="3">
    <source>
        <dbReference type="Proteomes" id="UP001379533"/>
    </source>
</evidence>
<dbReference type="CDD" id="cd06121">
    <property type="entry name" value="cupin_YML079wp"/>
    <property type="match status" value="1"/>
</dbReference>
<dbReference type="InterPro" id="IPR039935">
    <property type="entry name" value="YML079W-like"/>
</dbReference>
<evidence type="ECO:0000259" key="1">
    <source>
        <dbReference type="Pfam" id="PF06172"/>
    </source>
</evidence>
<dbReference type="PANTHER" id="PTHR33387">
    <property type="entry name" value="RMLC-LIKE JELLY ROLL FOLD PROTEIN"/>
    <property type="match status" value="1"/>
</dbReference>
<dbReference type="SUPFAM" id="SSF51182">
    <property type="entry name" value="RmlC-like cupins"/>
    <property type="match status" value="1"/>
</dbReference>
<dbReference type="Pfam" id="PF06172">
    <property type="entry name" value="Cupin_5"/>
    <property type="match status" value="1"/>
</dbReference>
<organism evidence="2 3">
    <name type="scientific">Pendulispora brunnea</name>
    <dbReference type="NCBI Taxonomy" id="2905690"/>
    <lineage>
        <taxon>Bacteria</taxon>
        <taxon>Pseudomonadati</taxon>
        <taxon>Myxococcota</taxon>
        <taxon>Myxococcia</taxon>
        <taxon>Myxococcales</taxon>
        <taxon>Sorangiineae</taxon>
        <taxon>Pendulisporaceae</taxon>
        <taxon>Pendulispora</taxon>
    </lineage>
</organism>
<dbReference type="InterPro" id="IPR011051">
    <property type="entry name" value="RmlC_Cupin_sf"/>
</dbReference>
<dbReference type="PANTHER" id="PTHR33387:SF3">
    <property type="entry name" value="DUF985 DOMAIN-CONTAINING PROTEIN"/>
    <property type="match status" value="1"/>
</dbReference>
<accession>A0ABZ2KQ21</accession>
<dbReference type="Gene3D" id="2.60.120.10">
    <property type="entry name" value="Jelly Rolls"/>
    <property type="match status" value="1"/>
</dbReference>
<name>A0ABZ2KQ21_9BACT</name>